<comment type="caution">
    <text evidence="1">The sequence shown here is derived from an EMBL/GenBank/DDBJ whole genome shotgun (WGS) entry which is preliminary data.</text>
</comment>
<name>A0ACB0LQI0_TRIPR</name>
<reference evidence="1" key="1">
    <citation type="submission" date="2023-10" db="EMBL/GenBank/DDBJ databases">
        <authorList>
            <person name="Rodriguez Cubillos JULIANA M."/>
            <person name="De Vega J."/>
        </authorList>
    </citation>
    <scope>NUCLEOTIDE SEQUENCE</scope>
</reference>
<dbReference type="Proteomes" id="UP001177021">
    <property type="component" value="Unassembled WGS sequence"/>
</dbReference>
<evidence type="ECO:0000313" key="2">
    <source>
        <dbReference type="Proteomes" id="UP001177021"/>
    </source>
</evidence>
<proteinExistence type="predicted"/>
<accession>A0ACB0LQI0</accession>
<dbReference type="EMBL" id="CASHSV030000615">
    <property type="protein sequence ID" value="CAJ2671820.1"/>
    <property type="molecule type" value="Genomic_DNA"/>
</dbReference>
<gene>
    <name evidence="1" type="ORF">MILVUS5_LOCUS35567</name>
</gene>
<keyword evidence="2" id="KW-1185">Reference proteome</keyword>
<protein>
    <submittedName>
        <fullName evidence="1">Uncharacterized protein</fullName>
    </submittedName>
</protein>
<sequence length="98" mass="11040">MRKKSLWMKRVGRLFKGCLKICLRPLFHDEDVDETDWCRDPKDIELVVTQAGVPRSRAGKALKPANGDIVPAIMKVKPDFCQSLPLLCSIFCVIALAK</sequence>
<organism evidence="1 2">
    <name type="scientific">Trifolium pratense</name>
    <name type="common">Red clover</name>
    <dbReference type="NCBI Taxonomy" id="57577"/>
    <lineage>
        <taxon>Eukaryota</taxon>
        <taxon>Viridiplantae</taxon>
        <taxon>Streptophyta</taxon>
        <taxon>Embryophyta</taxon>
        <taxon>Tracheophyta</taxon>
        <taxon>Spermatophyta</taxon>
        <taxon>Magnoliopsida</taxon>
        <taxon>eudicotyledons</taxon>
        <taxon>Gunneridae</taxon>
        <taxon>Pentapetalae</taxon>
        <taxon>rosids</taxon>
        <taxon>fabids</taxon>
        <taxon>Fabales</taxon>
        <taxon>Fabaceae</taxon>
        <taxon>Papilionoideae</taxon>
        <taxon>50 kb inversion clade</taxon>
        <taxon>NPAAA clade</taxon>
        <taxon>Hologalegina</taxon>
        <taxon>IRL clade</taxon>
        <taxon>Trifolieae</taxon>
        <taxon>Trifolium</taxon>
    </lineage>
</organism>
<evidence type="ECO:0000313" key="1">
    <source>
        <dbReference type="EMBL" id="CAJ2671820.1"/>
    </source>
</evidence>